<evidence type="ECO:0000259" key="1">
    <source>
        <dbReference type="PROSITE" id="PS50404"/>
    </source>
</evidence>
<sequence length="199" mass="22353">MKLIVGTESTWSLRAWICSQLAKQKVNIEVIDLSAPNYKAEIYKHSKTGLVPALTHDDVYVHDSLAIMEYLNECSSKAILPALAAQRALARSLCAELHSGFMQIRMCCPFSTQPVQKVTDFSAIETELKRLEAIFESAQLPFMFHEASAVDAFYAILAYRLESYGIQLKGKAGEYQTSLIQWPLLQSAIELAFDWNKKA</sequence>
<dbReference type="GO" id="GO:0005737">
    <property type="term" value="C:cytoplasm"/>
    <property type="evidence" value="ECO:0007669"/>
    <property type="project" value="TreeGrafter"/>
</dbReference>
<dbReference type="RefSeq" id="WP_189771038.1">
    <property type="nucleotide sequence ID" value="NZ_BNCK01000005.1"/>
</dbReference>
<dbReference type="PANTHER" id="PTHR43968">
    <property type="match status" value="1"/>
</dbReference>
<dbReference type="InterPro" id="IPR036282">
    <property type="entry name" value="Glutathione-S-Trfase_C_sf"/>
</dbReference>
<dbReference type="Pfam" id="PF13409">
    <property type="entry name" value="GST_N_2"/>
    <property type="match status" value="1"/>
</dbReference>
<dbReference type="InterPro" id="IPR050983">
    <property type="entry name" value="GST_Omega/HSP26"/>
</dbReference>
<protein>
    <submittedName>
        <fullName evidence="2">Glutathione S-transferase</fullName>
    </submittedName>
</protein>
<reference evidence="2" key="2">
    <citation type="submission" date="2020-09" db="EMBL/GenBank/DDBJ databases">
        <authorList>
            <person name="Sun Q."/>
            <person name="Kim S."/>
        </authorList>
    </citation>
    <scope>NUCLEOTIDE SEQUENCE</scope>
    <source>
        <strain evidence="2">KCTC 42731</strain>
    </source>
</reference>
<reference evidence="2" key="1">
    <citation type="journal article" date="2014" name="Int. J. Syst. Evol. Microbiol.">
        <title>Complete genome sequence of Corynebacterium casei LMG S-19264T (=DSM 44701T), isolated from a smear-ripened cheese.</title>
        <authorList>
            <consortium name="US DOE Joint Genome Institute (JGI-PGF)"/>
            <person name="Walter F."/>
            <person name="Albersmeier A."/>
            <person name="Kalinowski J."/>
            <person name="Ruckert C."/>
        </authorList>
    </citation>
    <scope>NUCLEOTIDE SEQUENCE</scope>
    <source>
        <strain evidence="2">KCTC 42731</strain>
    </source>
</reference>
<keyword evidence="3" id="KW-1185">Reference proteome</keyword>
<dbReference type="SUPFAM" id="SSF52833">
    <property type="entry name" value="Thioredoxin-like"/>
    <property type="match status" value="1"/>
</dbReference>
<dbReference type="InterPro" id="IPR036249">
    <property type="entry name" value="Thioredoxin-like_sf"/>
</dbReference>
<evidence type="ECO:0000313" key="2">
    <source>
        <dbReference type="EMBL" id="GHF95528.1"/>
    </source>
</evidence>
<comment type="caution">
    <text evidence="2">The sequence shown here is derived from an EMBL/GenBank/DDBJ whole genome shotgun (WGS) entry which is preliminary data.</text>
</comment>
<dbReference type="Gene3D" id="3.40.30.10">
    <property type="entry name" value="Glutaredoxin"/>
    <property type="match status" value="1"/>
</dbReference>
<name>A0A919BKV2_9GAMM</name>
<evidence type="ECO:0000313" key="3">
    <source>
        <dbReference type="Proteomes" id="UP000623842"/>
    </source>
</evidence>
<proteinExistence type="predicted"/>
<dbReference type="EMBL" id="BNCK01000005">
    <property type="protein sequence ID" value="GHF95528.1"/>
    <property type="molecule type" value="Genomic_DNA"/>
</dbReference>
<dbReference type="PROSITE" id="PS50404">
    <property type="entry name" value="GST_NTER"/>
    <property type="match status" value="1"/>
</dbReference>
<feature type="domain" description="GST N-terminal" evidence="1">
    <location>
        <begin position="1"/>
        <end position="79"/>
    </location>
</feature>
<dbReference type="PANTHER" id="PTHR43968:SF6">
    <property type="entry name" value="GLUTATHIONE S-TRANSFERASE OMEGA"/>
    <property type="match status" value="1"/>
</dbReference>
<dbReference type="AlphaFoldDB" id="A0A919BKV2"/>
<dbReference type="Proteomes" id="UP000623842">
    <property type="component" value="Unassembled WGS sequence"/>
</dbReference>
<dbReference type="Gene3D" id="1.20.1050.10">
    <property type="match status" value="1"/>
</dbReference>
<accession>A0A919BKV2</accession>
<organism evidence="2 3">
    <name type="scientific">Thalassotalea marina</name>
    <dbReference type="NCBI Taxonomy" id="1673741"/>
    <lineage>
        <taxon>Bacteria</taxon>
        <taxon>Pseudomonadati</taxon>
        <taxon>Pseudomonadota</taxon>
        <taxon>Gammaproteobacteria</taxon>
        <taxon>Alteromonadales</taxon>
        <taxon>Colwelliaceae</taxon>
        <taxon>Thalassotalea</taxon>
    </lineage>
</organism>
<dbReference type="SUPFAM" id="SSF47616">
    <property type="entry name" value="GST C-terminal domain-like"/>
    <property type="match status" value="1"/>
</dbReference>
<gene>
    <name evidence="2" type="ORF">GCM10017161_24800</name>
</gene>
<dbReference type="InterPro" id="IPR004045">
    <property type="entry name" value="Glutathione_S-Trfase_N"/>
</dbReference>